<keyword evidence="3" id="KW-0221">Differentiation</keyword>
<dbReference type="GO" id="GO:0008083">
    <property type="term" value="F:growth factor activity"/>
    <property type="evidence" value="ECO:0007669"/>
    <property type="project" value="InterPro"/>
</dbReference>
<evidence type="ECO:0000256" key="4">
    <source>
        <dbReference type="ARBA" id="ARBA00023246"/>
    </source>
</evidence>
<keyword evidence="7" id="KW-1185">Reference proteome</keyword>
<organism evidence="6 7">
    <name type="scientific">Cyanoderma ruficeps</name>
    <name type="common">rufous-capped babbler</name>
    <dbReference type="NCBI Taxonomy" id="181631"/>
    <lineage>
        <taxon>Eukaryota</taxon>
        <taxon>Metazoa</taxon>
        <taxon>Chordata</taxon>
        <taxon>Craniata</taxon>
        <taxon>Vertebrata</taxon>
        <taxon>Euteleostomi</taxon>
        <taxon>Archelosauria</taxon>
        <taxon>Archosauria</taxon>
        <taxon>Dinosauria</taxon>
        <taxon>Saurischia</taxon>
        <taxon>Theropoda</taxon>
        <taxon>Coelurosauria</taxon>
        <taxon>Aves</taxon>
        <taxon>Neognathae</taxon>
        <taxon>Neoaves</taxon>
        <taxon>Telluraves</taxon>
        <taxon>Australaves</taxon>
        <taxon>Passeriformes</taxon>
        <taxon>Sylvioidea</taxon>
        <taxon>Timaliidae</taxon>
        <taxon>Cyanoderma</taxon>
    </lineage>
</organism>
<reference evidence="6" key="1">
    <citation type="submission" date="2025-08" db="UniProtKB">
        <authorList>
            <consortium name="Ensembl"/>
        </authorList>
    </citation>
    <scope>IDENTIFICATION</scope>
</reference>
<dbReference type="SMART" id="SM00442">
    <property type="entry name" value="FGF"/>
    <property type="match status" value="1"/>
</dbReference>
<dbReference type="InterPro" id="IPR008996">
    <property type="entry name" value="IL1/FGF"/>
</dbReference>
<name>A0A8C3P0M1_9PASS</name>
<accession>A0A8C3P0M1</accession>
<evidence type="ECO:0000256" key="1">
    <source>
        <dbReference type="ARBA" id="ARBA00007936"/>
    </source>
</evidence>
<proteinExistence type="inferred from homology"/>
<dbReference type="AlphaFoldDB" id="A0A8C3P0M1"/>
<dbReference type="PANTHER" id="PTHR11486">
    <property type="entry name" value="FIBROBLAST GROWTH FACTOR"/>
    <property type="match status" value="1"/>
</dbReference>
<evidence type="ECO:0000256" key="2">
    <source>
        <dbReference type="ARBA" id="ARBA00022473"/>
    </source>
</evidence>
<comment type="similarity">
    <text evidence="1 5">Belongs to the heparin-binding growth factors family.</text>
</comment>
<keyword evidence="2" id="KW-0217">Developmental protein</keyword>
<dbReference type="Pfam" id="PF00167">
    <property type="entry name" value="FGF"/>
    <property type="match status" value="1"/>
</dbReference>
<keyword evidence="4" id="KW-0497">Mitogen</keyword>
<evidence type="ECO:0000256" key="3">
    <source>
        <dbReference type="ARBA" id="ARBA00022782"/>
    </source>
</evidence>
<dbReference type="InterPro" id="IPR002209">
    <property type="entry name" value="Fibroblast_GF_fam"/>
</dbReference>
<sequence>MGPDGRLDGTWEEAGPGTLFNLIPVGLRVVAIQGTRAGRYVAMNGAGVVYASVHFTPECRFKECVFENYHVLYASALYRQRRSGRAWYLGLDRHGRPMAGPRVRKDKAAAHFLPQLLEGEPKNPKFGGLDPKNTEIWGLEPKNPLRVGVGGGQWE</sequence>
<dbReference type="GO" id="GO:0030154">
    <property type="term" value="P:cell differentiation"/>
    <property type="evidence" value="ECO:0007669"/>
    <property type="project" value="UniProtKB-KW"/>
</dbReference>
<dbReference type="SUPFAM" id="SSF50353">
    <property type="entry name" value="Cytokine"/>
    <property type="match status" value="1"/>
</dbReference>
<dbReference type="Proteomes" id="UP000694396">
    <property type="component" value="Unplaced"/>
</dbReference>
<evidence type="ECO:0000313" key="6">
    <source>
        <dbReference type="Ensembl" id="ENSCRFP00000004745.1"/>
    </source>
</evidence>
<protein>
    <recommendedName>
        <fullName evidence="5">Fibroblast growth factor</fullName>
        <shortName evidence="5">FGF</shortName>
    </recommendedName>
</protein>
<dbReference type="Gene3D" id="2.80.10.50">
    <property type="match status" value="1"/>
</dbReference>
<dbReference type="PRINTS" id="PR00263">
    <property type="entry name" value="HBGFFGF"/>
</dbReference>
<evidence type="ECO:0000313" key="7">
    <source>
        <dbReference type="Proteomes" id="UP000694396"/>
    </source>
</evidence>
<dbReference type="GO" id="GO:0051781">
    <property type="term" value="P:positive regulation of cell division"/>
    <property type="evidence" value="ECO:0007669"/>
    <property type="project" value="UniProtKB-KW"/>
</dbReference>
<evidence type="ECO:0000256" key="5">
    <source>
        <dbReference type="RuleBase" id="RU049442"/>
    </source>
</evidence>
<reference evidence="6" key="2">
    <citation type="submission" date="2025-09" db="UniProtKB">
        <authorList>
            <consortium name="Ensembl"/>
        </authorList>
    </citation>
    <scope>IDENTIFICATION</scope>
</reference>
<dbReference type="Ensembl" id="ENSCRFT00000004931.1">
    <property type="protein sequence ID" value="ENSCRFP00000004745.1"/>
    <property type="gene ID" value="ENSCRFG00000003843.1"/>
</dbReference>
<dbReference type="PRINTS" id="PR00262">
    <property type="entry name" value="IL1HBGF"/>
</dbReference>